<sequence>MTRHQTVSYNQNVTKRCPISQVQSEKLTAVPWEYCVGEGVVNENNPLRDVFDAIADPTRRRLIRMLAEAEEKPLHELTSQFDMGRTAVSKHLTILKEAGLVLDRKVGRETRYRLNAAPLREVHDWLDFYRKFWNMNMFNLNLLLEEEEE</sequence>
<feature type="domain" description="HTH arsR-type" evidence="4">
    <location>
        <begin position="41"/>
        <end position="134"/>
    </location>
</feature>
<reference evidence="5 6" key="1">
    <citation type="submission" date="2018-07" db="EMBL/GenBank/DDBJ databases">
        <title>Genomic Encyclopedia of Type Strains, Phase III (KMG-III): the genomes of soil and plant-associated and newly described type strains.</title>
        <authorList>
            <person name="Whitman W."/>
        </authorList>
    </citation>
    <scope>NUCLEOTIDE SEQUENCE [LARGE SCALE GENOMIC DNA]</scope>
    <source>
        <strain evidence="5 6">CECT 7287</strain>
    </source>
</reference>
<dbReference type="NCBIfam" id="NF033788">
    <property type="entry name" value="HTH_metalloreg"/>
    <property type="match status" value="1"/>
</dbReference>
<evidence type="ECO:0000256" key="3">
    <source>
        <dbReference type="ARBA" id="ARBA00023163"/>
    </source>
</evidence>
<dbReference type="SMART" id="SM00418">
    <property type="entry name" value="HTH_ARSR"/>
    <property type="match status" value="1"/>
</dbReference>
<dbReference type="GO" id="GO:0003677">
    <property type="term" value="F:DNA binding"/>
    <property type="evidence" value="ECO:0007669"/>
    <property type="project" value="UniProtKB-KW"/>
</dbReference>
<evidence type="ECO:0000313" key="6">
    <source>
        <dbReference type="Proteomes" id="UP000256977"/>
    </source>
</evidence>
<dbReference type="InterPro" id="IPR011991">
    <property type="entry name" value="ArsR-like_HTH"/>
</dbReference>
<keyword evidence="3" id="KW-0804">Transcription</keyword>
<dbReference type="PROSITE" id="PS50987">
    <property type="entry name" value="HTH_ARSR_2"/>
    <property type="match status" value="1"/>
</dbReference>
<dbReference type="Proteomes" id="UP000256977">
    <property type="component" value="Unassembled WGS sequence"/>
</dbReference>
<dbReference type="InterPro" id="IPR001845">
    <property type="entry name" value="HTH_ArsR_DNA-bd_dom"/>
</dbReference>
<proteinExistence type="predicted"/>
<organism evidence="5 6">
    <name type="scientific">Cohnella phaseoli</name>
    <dbReference type="NCBI Taxonomy" id="456490"/>
    <lineage>
        <taxon>Bacteria</taxon>
        <taxon>Bacillati</taxon>
        <taxon>Bacillota</taxon>
        <taxon>Bacilli</taxon>
        <taxon>Bacillales</taxon>
        <taxon>Paenibacillaceae</taxon>
        <taxon>Cohnella</taxon>
    </lineage>
</organism>
<protein>
    <submittedName>
        <fullName evidence="5">DNA-binding transcriptional ArsR family regulator</fullName>
    </submittedName>
</protein>
<dbReference type="GO" id="GO:0003700">
    <property type="term" value="F:DNA-binding transcription factor activity"/>
    <property type="evidence" value="ECO:0007669"/>
    <property type="project" value="InterPro"/>
</dbReference>
<keyword evidence="6" id="KW-1185">Reference proteome</keyword>
<keyword evidence="2 5" id="KW-0238">DNA-binding</keyword>
<evidence type="ECO:0000256" key="2">
    <source>
        <dbReference type="ARBA" id="ARBA00023125"/>
    </source>
</evidence>
<dbReference type="Pfam" id="PF12840">
    <property type="entry name" value="HTH_20"/>
    <property type="match status" value="1"/>
</dbReference>
<dbReference type="InterPro" id="IPR036390">
    <property type="entry name" value="WH_DNA-bd_sf"/>
</dbReference>
<gene>
    <name evidence="5" type="ORF">DFP98_109179</name>
</gene>
<evidence type="ECO:0000256" key="1">
    <source>
        <dbReference type="ARBA" id="ARBA00023015"/>
    </source>
</evidence>
<evidence type="ECO:0000313" key="5">
    <source>
        <dbReference type="EMBL" id="RED77568.1"/>
    </source>
</evidence>
<comment type="caution">
    <text evidence="5">The sequence shown here is derived from an EMBL/GenBank/DDBJ whole genome shotgun (WGS) entry which is preliminary data.</text>
</comment>
<dbReference type="CDD" id="cd00090">
    <property type="entry name" value="HTH_ARSR"/>
    <property type="match status" value="1"/>
</dbReference>
<dbReference type="PANTHER" id="PTHR33154">
    <property type="entry name" value="TRANSCRIPTIONAL REGULATOR, ARSR FAMILY"/>
    <property type="match status" value="1"/>
</dbReference>
<dbReference type="SUPFAM" id="SSF46785">
    <property type="entry name" value="Winged helix' DNA-binding domain"/>
    <property type="match status" value="1"/>
</dbReference>
<dbReference type="InterPro" id="IPR036388">
    <property type="entry name" value="WH-like_DNA-bd_sf"/>
</dbReference>
<dbReference type="Gene3D" id="1.10.10.10">
    <property type="entry name" value="Winged helix-like DNA-binding domain superfamily/Winged helix DNA-binding domain"/>
    <property type="match status" value="1"/>
</dbReference>
<dbReference type="PRINTS" id="PR00778">
    <property type="entry name" value="HTHARSR"/>
</dbReference>
<evidence type="ECO:0000259" key="4">
    <source>
        <dbReference type="PROSITE" id="PS50987"/>
    </source>
</evidence>
<dbReference type="InterPro" id="IPR051081">
    <property type="entry name" value="HTH_MetalResp_TranReg"/>
</dbReference>
<dbReference type="EMBL" id="QRDZ01000009">
    <property type="protein sequence ID" value="RED77568.1"/>
    <property type="molecule type" value="Genomic_DNA"/>
</dbReference>
<dbReference type="AlphaFoldDB" id="A0A3D9JU43"/>
<keyword evidence="1" id="KW-0805">Transcription regulation</keyword>
<name>A0A3D9JU43_9BACL</name>
<dbReference type="PANTHER" id="PTHR33154:SF33">
    <property type="entry name" value="TRANSCRIPTIONAL REPRESSOR SDPR"/>
    <property type="match status" value="1"/>
</dbReference>
<accession>A0A3D9JU43</accession>